<evidence type="ECO:0000313" key="2">
    <source>
        <dbReference type="Proteomes" id="UP000192247"/>
    </source>
</evidence>
<dbReference type="EMBL" id="MNPL01017711">
    <property type="protein sequence ID" value="OQR70388.1"/>
    <property type="molecule type" value="Genomic_DNA"/>
</dbReference>
<comment type="caution">
    <text evidence="1">The sequence shown here is derived from an EMBL/GenBank/DDBJ whole genome shotgun (WGS) entry which is preliminary data.</text>
</comment>
<gene>
    <name evidence="1" type="ORF">BIW11_11663</name>
</gene>
<organism evidence="1 2">
    <name type="scientific">Tropilaelaps mercedesae</name>
    <dbReference type="NCBI Taxonomy" id="418985"/>
    <lineage>
        <taxon>Eukaryota</taxon>
        <taxon>Metazoa</taxon>
        <taxon>Ecdysozoa</taxon>
        <taxon>Arthropoda</taxon>
        <taxon>Chelicerata</taxon>
        <taxon>Arachnida</taxon>
        <taxon>Acari</taxon>
        <taxon>Parasitiformes</taxon>
        <taxon>Mesostigmata</taxon>
        <taxon>Gamasina</taxon>
        <taxon>Dermanyssoidea</taxon>
        <taxon>Laelapidae</taxon>
        <taxon>Tropilaelaps</taxon>
    </lineage>
</organism>
<dbReference type="AlphaFoldDB" id="A0A1V9XAJ7"/>
<dbReference type="InParanoid" id="A0A1V9XAJ7"/>
<protein>
    <submittedName>
        <fullName evidence="1">Uncharacterized protein</fullName>
    </submittedName>
</protein>
<reference evidence="1 2" key="1">
    <citation type="journal article" date="2017" name="Gigascience">
        <title>Draft genome of the honey bee ectoparasitic mite, Tropilaelaps mercedesae, is shaped by the parasitic life history.</title>
        <authorList>
            <person name="Dong X."/>
            <person name="Armstrong S.D."/>
            <person name="Xia D."/>
            <person name="Makepeace B.L."/>
            <person name="Darby A.C."/>
            <person name="Kadowaki T."/>
        </authorList>
    </citation>
    <scope>NUCLEOTIDE SEQUENCE [LARGE SCALE GENOMIC DNA]</scope>
    <source>
        <strain evidence="1">Wuxi-XJTLU</strain>
    </source>
</reference>
<dbReference type="Proteomes" id="UP000192247">
    <property type="component" value="Unassembled WGS sequence"/>
</dbReference>
<accession>A0A1V9XAJ7</accession>
<name>A0A1V9XAJ7_9ACAR</name>
<keyword evidence="2" id="KW-1185">Reference proteome</keyword>
<sequence length="137" mass="16037">MFAMRKKASITTGFISDWKYNELLCRIEAISNRLEVAKQSYYLGLVENPNERKLPGVLRRLPPNKRRSLTESYLKDMAHNENRLLDALRLTVTLHEANDHAANLHENEVENLIGLQRRAEDIITFMEQHHVRYRVPA</sequence>
<evidence type="ECO:0000313" key="1">
    <source>
        <dbReference type="EMBL" id="OQR70388.1"/>
    </source>
</evidence>
<proteinExistence type="predicted"/>